<comment type="subcellular location">
    <subcellularLocation>
        <location evidence="1">Endomembrane system</location>
    </subcellularLocation>
</comment>
<evidence type="ECO:0000256" key="2">
    <source>
        <dbReference type="ARBA" id="ARBA00008053"/>
    </source>
</evidence>
<evidence type="ECO:0000313" key="7">
    <source>
        <dbReference type="EMBL" id="KIC93654.1"/>
    </source>
</evidence>
<keyword evidence="3 6" id="KW-0812">Transmembrane</keyword>
<keyword evidence="8" id="KW-1185">Reference proteome</keyword>
<dbReference type="OrthoDB" id="9787430at2"/>
<sequence length="201" mass="23267">MNYWLFLIPLISAFIGWFTNWIAIKMLFHPREPKKILGITFQGIFPKRQKVFAEKLGRLVSEELVSFDDISHKITDPKNIDQMIPFVEDHIDNFLKVKLKEAMPMVSMFIGEKTITQLKGIFMEELRTLFPMMMEKYATGLRDQLDLEHIVVEKVSRFSSDKLEKILHQIMSKEFVFVEVIGGVLGFIIGLIQVAITLATS</sequence>
<gene>
    <name evidence="7" type="ORF">OI18_15945</name>
</gene>
<comment type="caution">
    <text evidence="7">The sequence shown here is derived from an EMBL/GenBank/DDBJ whole genome shotgun (WGS) entry which is preliminary data.</text>
</comment>
<dbReference type="InterPro" id="IPR007383">
    <property type="entry name" value="DUF445"/>
</dbReference>
<dbReference type="EMBL" id="JSVC01000018">
    <property type="protein sequence ID" value="KIC93654.1"/>
    <property type="molecule type" value="Genomic_DNA"/>
</dbReference>
<feature type="transmembrane region" description="Helical" evidence="6">
    <location>
        <begin position="6"/>
        <end position="28"/>
    </location>
</feature>
<dbReference type="STRING" id="1349421.OI18_15945"/>
<evidence type="ECO:0000256" key="3">
    <source>
        <dbReference type="ARBA" id="ARBA00022692"/>
    </source>
</evidence>
<evidence type="ECO:0000256" key="1">
    <source>
        <dbReference type="ARBA" id="ARBA00004308"/>
    </source>
</evidence>
<comment type="similarity">
    <text evidence="2">Belongs to the UPF0754 family.</text>
</comment>
<feature type="transmembrane region" description="Helical" evidence="6">
    <location>
        <begin position="175"/>
        <end position="196"/>
    </location>
</feature>
<evidence type="ECO:0008006" key="9">
    <source>
        <dbReference type="Google" id="ProtNLM"/>
    </source>
</evidence>
<evidence type="ECO:0000256" key="6">
    <source>
        <dbReference type="SAM" id="Phobius"/>
    </source>
</evidence>
<protein>
    <recommendedName>
        <fullName evidence="9">DUF445 domain-containing protein</fullName>
    </recommendedName>
</protein>
<dbReference type="RefSeq" id="WP_039141572.1">
    <property type="nucleotide sequence ID" value="NZ_JSVC01000018.1"/>
</dbReference>
<keyword evidence="5 6" id="KW-0472">Membrane</keyword>
<dbReference type="Pfam" id="PF04286">
    <property type="entry name" value="DUF445"/>
    <property type="match status" value="2"/>
</dbReference>
<reference evidence="7 8" key="1">
    <citation type="submission" date="2014-11" db="EMBL/GenBank/DDBJ databases">
        <title>Genome sequence of Flavihumibacter solisilvae 3-3.</title>
        <authorList>
            <person name="Zhou G."/>
            <person name="Li M."/>
            <person name="Wang G."/>
        </authorList>
    </citation>
    <scope>NUCLEOTIDE SEQUENCE [LARGE SCALE GENOMIC DNA]</scope>
    <source>
        <strain evidence="7 8">3-3</strain>
    </source>
</reference>
<accession>A0A0C1IT94</accession>
<evidence type="ECO:0000256" key="5">
    <source>
        <dbReference type="ARBA" id="ARBA00023136"/>
    </source>
</evidence>
<keyword evidence="4 6" id="KW-1133">Transmembrane helix</keyword>
<dbReference type="GO" id="GO:0012505">
    <property type="term" value="C:endomembrane system"/>
    <property type="evidence" value="ECO:0007669"/>
    <property type="project" value="UniProtKB-SubCell"/>
</dbReference>
<name>A0A0C1IT94_9BACT</name>
<evidence type="ECO:0000256" key="4">
    <source>
        <dbReference type="ARBA" id="ARBA00022989"/>
    </source>
</evidence>
<dbReference type="Proteomes" id="UP000031408">
    <property type="component" value="Unassembled WGS sequence"/>
</dbReference>
<evidence type="ECO:0000313" key="8">
    <source>
        <dbReference type="Proteomes" id="UP000031408"/>
    </source>
</evidence>
<organism evidence="7 8">
    <name type="scientific">Flavihumibacter solisilvae</name>
    <dbReference type="NCBI Taxonomy" id="1349421"/>
    <lineage>
        <taxon>Bacteria</taxon>
        <taxon>Pseudomonadati</taxon>
        <taxon>Bacteroidota</taxon>
        <taxon>Chitinophagia</taxon>
        <taxon>Chitinophagales</taxon>
        <taxon>Chitinophagaceae</taxon>
        <taxon>Flavihumibacter</taxon>
    </lineage>
</organism>
<dbReference type="PANTHER" id="PTHR35791">
    <property type="entry name" value="UPF0754 MEMBRANE PROTEIN YHEB"/>
    <property type="match status" value="1"/>
</dbReference>
<dbReference type="AlphaFoldDB" id="A0A0C1IT94"/>
<proteinExistence type="inferred from homology"/>
<dbReference type="PANTHER" id="PTHR35791:SF1">
    <property type="entry name" value="UPF0754 MEMBRANE PROTEIN YHEB"/>
    <property type="match status" value="1"/>
</dbReference>